<name>A0AAJ0HB84_9PEZI</name>
<gene>
    <name evidence="3" type="ORF">B0T25DRAFT_583619</name>
</gene>
<dbReference type="Proteomes" id="UP001275084">
    <property type="component" value="Unassembled WGS sequence"/>
</dbReference>
<protein>
    <submittedName>
        <fullName evidence="3">Uncharacterized protein</fullName>
    </submittedName>
</protein>
<sequence>MNEGGTFTFTVDHPRVGGNDIRPEPDDMEEEEEREVFRAFYSAQVLRENVGVSGDLKSAAQRYQQPRIAGFNISLNSLDPPCNPDWHCRSPKVSWPARIGLNQMVGPYNEPFTFRDGDFDVTCAFAPEQQQQIEHHDHQQQYQVSSSVTPPDIDNLFTGDDVSPQDIDRVPRLQFGPNSFTLHPLKPAPPPPLNTLPHITTHLPPQDPFSVTSLLVSPIHPSHLELQPNAQPSDPSCTIDSLRHQLQQTARERGEARMAVSALRNEMYAARQVEKRLRAERDDARGQVLFLRREGRVTEGRLRRERNEARVAAVVVAAGRGKGRRGREVEDGSPFVGGD</sequence>
<comment type="caution">
    <text evidence="3">The sequence shown here is derived from an EMBL/GenBank/DDBJ whole genome shotgun (WGS) entry which is preliminary data.</text>
</comment>
<keyword evidence="4" id="KW-1185">Reference proteome</keyword>
<reference evidence="3" key="1">
    <citation type="journal article" date="2023" name="Mol. Phylogenet. Evol.">
        <title>Genome-scale phylogeny and comparative genomics of the fungal order Sordariales.</title>
        <authorList>
            <person name="Hensen N."/>
            <person name="Bonometti L."/>
            <person name="Westerberg I."/>
            <person name="Brannstrom I.O."/>
            <person name="Guillou S."/>
            <person name="Cros-Aarteil S."/>
            <person name="Calhoun S."/>
            <person name="Haridas S."/>
            <person name="Kuo A."/>
            <person name="Mondo S."/>
            <person name="Pangilinan J."/>
            <person name="Riley R."/>
            <person name="LaButti K."/>
            <person name="Andreopoulos B."/>
            <person name="Lipzen A."/>
            <person name="Chen C."/>
            <person name="Yan M."/>
            <person name="Daum C."/>
            <person name="Ng V."/>
            <person name="Clum A."/>
            <person name="Steindorff A."/>
            <person name="Ohm R.A."/>
            <person name="Martin F."/>
            <person name="Silar P."/>
            <person name="Natvig D.O."/>
            <person name="Lalanne C."/>
            <person name="Gautier V."/>
            <person name="Ament-Velasquez S.L."/>
            <person name="Kruys A."/>
            <person name="Hutchinson M.I."/>
            <person name="Powell A.J."/>
            <person name="Barry K."/>
            <person name="Miller A.N."/>
            <person name="Grigoriev I.V."/>
            <person name="Debuchy R."/>
            <person name="Gladieux P."/>
            <person name="Hiltunen Thoren M."/>
            <person name="Johannesson H."/>
        </authorList>
    </citation>
    <scope>NUCLEOTIDE SEQUENCE</scope>
    <source>
        <strain evidence="3">CBS 955.72</strain>
    </source>
</reference>
<accession>A0AAJ0HB84</accession>
<reference evidence="3" key="2">
    <citation type="submission" date="2023-06" db="EMBL/GenBank/DDBJ databases">
        <authorList>
            <consortium name="Lawrence Berkeley National Laboratory"/>
            <person name="Haridas S."/>
            <person name="Hensen N."/>
            <person name="Bonometti L."/>
            <person name="Westerberg I."/>
            <person name="Brannstrom I.O."/>
            <person name="Guillou S."/>
            <person name="Cros-Aarteil S."/>
            <person name="Calhoun S."/>
            <person name="Kuo A."/>
            <person name="Mondo S."/>
            <person name="Pangilinan J."/>
            <person name="Riley R."/>
            <person name="Labutti K."/>
            <person name="Andreopoulos B."/>
            <person name="Lipzen A."/>
            <person name="Chen C."/>
            <person name="Yanf M."/>
            <person name="Daum C."/>
            <person name="Ng V."/>
            <person name="Clum A."/>
            <person name="Steindorff A."/>
            <person name="Ohm R."/>
            <person name="Martin F."/>
            <person name="Silar P."/>
            <person name="Natvig D."/>
            <person name="Lalanne C."/>
            <person name="Gautier V."/>
            <person name="Ament-Velasquez S.L."/>
            <person name="Kruys A."/>
            <person name="Hutchinson M.I."/>
            <person name="Powell A.J."/>
            <person name="Barry K."/>
            <person name="Miller A.N."/>
            <person name="Grigoriev I.V."/>
            <person name="Debuchy R."/>
            <person name="Gladieux P."/>
            <person name="Thoren M.H."/>
            <person name="Johannesson H."/>
        </authorList>
    </citation>
    <scope>NUCLEOTIDE SEQUENCE</scope>
    <source>
        <strain evidence="3">CBS 955.72</strain>
    </source>
</reference>
<feature type="region of interest" description="Disordered" evidence="2">
    <location>
        <begin position="320"/>
        <end position="339"/>
    </location>
</feature>
<feature type="region of interest" description="Disordered" evidence="2">
    <location>
        <begin position="1"/>
        <end position="30"/>
    </location>
</feature>
<evidence type="ECO:0000313" key="4">
    <source>
        <dbReference type="Proteomes" id="UP001275084"/>
    </source>
</evidence>
<proteinExistence type="predicted"/>
<dbReference type="EMBL" id="JAUIQD010000006">
    <property type="protein sequence ID" value="KAK3346419.1"/>
    <property type="molecule type" value="Genomic_DNA"/>
</dbReference>
<feature type="coiled-coil region" evidence="1">
    <location>
        <begin position="246"/>
        <end position="294"/>
    </location>
</feature>
<organism evidence="3 4">
    <name type="scientific">Lasiosphaeria hispida</name>
    <dbReference type="NCBI Taxonomy" id="260671"/>
    <lineage>
        <taxon>Eukaryota</taxon>
        <taxon>Fungi</taxon>
        <taxon>Dikarya</taxon>
        <taxon>Ascomycota</taxon>
        <taxon>Pezizomycotina</taxon>
        <taxon>Sordariomycetes</taxon>
        <taxon>Sordariomycetidae</taxon>
        <taxon>Sordariales</taxon>
        <taxon>Lasiosphaeriaceae</taxon>
        <taxon>Lasiosphaeria</taxon>
    </lineage>
</organism>
<keyword evidence="1" id="KW-0175">Coiled coil</keyword>
<evidence type="ECO:0000313" key="3">
    <source>
        <dbReference type="EMBL" id="KAK3346419.1"/>
    </source>
</evidence>
<dbReference type="AlphaFoldDB" id="A0AAJ0HB84"/>
<evidence type="ECO:0000256" key="2">
    <source>
        <dbReference type="SAM" id="MobiDB-lite"/>
    </source>
</evidence>
<evidence type="ECO:0000256" key="1">
    <source>
        <dbReference type="SAM" id="Coils"/>
    </source>
</evidence>